<keyword evidence="3" id="KW-0547">Nucleotide-binding</keyword>
<feature type="transmembrane region" description="Helical" evidence="6">
    <location>
        <begin position="119"/>
        <end position="142"/>
    </location>
</feature>
<dbReference type="Gene3D" id="3.30.200.20">
    <property type="entry name" value="Phosphorylase Kinase, domain 1"/>
    <property type="match status" value="1"/>
</dbReference>
<evidence type="ECO:0000256" key="1">
    <source>
        <dbReference type="ARBA" id="ARBA00022527"/>
    </source>
</evidence>
<sequence>MQQLWHLWPHTKQYLYLCVAAVLALYLHTSDDATALRCGTIVAVSVLPASAHAPAAVVASMLLPPLDGTAALPPYLRVLLSRAGLAATAALQLVALSLLSNRRWRASLGGERWAPAPRWVAHAVLLSRWANVVVFGLFAGALGGHAARRRNEDRAFPYLAGQYYAAHLASALCASVLALLDRRARHASLALLLAPSRYVNWALQTREAVAAGPHPFPLFALAAACEALRIAYGYAYALHGKGWRFPNAVPLATACLETAAFLRAALASRLLFTRWLRAPQLVQGGCFALEAFLTYRRHRSRDDVWINRGARAIVGRVYAPDDQGEKVDVDLDTAPGTWRRREATFRIADGLERVKIQGAMREVCRVDGTSIFGVERCVAKAYTRETREWLWSNQGVGDGVYFRDVHAHRVAGKYAADFNAKAPGVRVEVVPAVVVEVLEVKGDNEDAEFTLGSDRKYLHVEPYIEGALEEFSKFNSNTFFAELLLSDRHADPVAEAYSHFTWAASAGKLVVSDVQGVRSMNTLHVTDPQIHTSGPSDAFGAGNGQSEENIRAFFASHECRGICSKLGLAHPFPDDVKKGLETVSSGFSLRPFFTRQDYFRRAAASSKFK</sequence>
<evidence type="ECO:0000313" key="8">
    <source>
        <dbReference type="EMBL" id="CAE0687149.1"/>
    </source>
</evidence>
<dbReference type="PROSITE" id="PS51158">
    <property type="entry name" value="ALPHA_KINASE"/>
    <property type="match status" value="1"/>
</dbReference>
<dbReference type="EMBL" id="HBIW01003078">
    <property type="protein sequence ID" value="CAE0687149.1"/>
    <property type="molecule type" value="Transcribed_RNA"/>
</dbReference>
<dbReference type="Gene3D" id="3.20.200.10">
    <property type="entry name" value="MHCK/EF2 kinase"/>
    <property type="match status" value="1"/>
</dbReference>
<dbReference type="GO" id="GO:1903013">
    <property type="term" value="P:response to differentiation-inducing factor 1"/>
    <property type="evidence" value="ECO:0007669"/>
    <property type="project" value="TreeGrafter"/>
</dbReference>
<dbReference type="AlphaFoldDB" id="A0A7S3ZLT0"/>
<dbReference type="GO" id="GO:0031037">
    <property type="term" value="P:myosin II filament disassembly"/>
    <property type="evidence" value="ECO:0007669"/>
    <property type="project" value="TreeGrafter"/>
</dbReference>
<evidence type="ECO:0000313" key="10">
    <source>
        <dbReference type="Proteomes" id="UP000789595"/>
    </source>
</evidence>
<dbReference type="Pfam" id="PF02816">
    <property type="entry name" value="Alpha_kinase"/>
    <property type="match status" value="1"/>
</dbReference>
<keyword evidence="10" id="KW-1185">Reference proteome</keyword>
<proteinExistence type="predicted"/>
<keyword evidence="5" id="KW-0067">ATP-binding</keyword>
<evidence type="ECO:0000313" key="9">
    <source>
        <dbReference type="EMBL" id="CAH0371621.1"/>
    </source>
</evidence>
<name>A0A7S3ZLT0_9STRA</name>
<reference evidence="9" key="2">
    <citation type="submission" date="2021-11" db="EMBL/GenBank/DDBJ databases">
        <authorList>
            <consortium name="Genoscope - CEA"/>
            <person name="William W."/>
        </authorList>
    </citation>
    <scope>NUCLEOTIDE SEQUENCE</scope>
</reference>
<dbReference type="SMART" id="SM00811">
    <property type="entry name" value="Alpha_kinase"/>
    <property type="match status" value="1"/>
</dbReference>
<accession>A0A7S3ZLT0</accession>
<feature type="transmembrane region" description="Helical" evidence="6">
    <location>
        <begin position="13"/>
        <end position="29"/>
    </location>
</feature>
<organism evidence="8">
    <name type="scientific">Pelagomonas calceolata</name>
    <dbReference type="NCBI Taxonomy" id="35677"/>
    <lineage>
        <taxon>Eukaryota</taxon>
        <taxon>Sar</taxon>
        <taxon>Stramenopiles</taxon>
        <taxon>Ochrophyta</taxon>
        <taxon>Pelagophyceae</taxon>
        <taxon>Pelagomonadales</taxon>
        <taxon>Pelagomonadaceae</taxon>
        <taxon>Pelagomonas</taxon>
    </lineage>
</organism>
<keyword evidence="1" id="KW-0723">Serine/threonine-protein kinase</keyword>
<gene>
    <name evidence="8" type="ORF">PCAL00307_LOCUS2583</name>
    <name evidence="9" type="ORF">PECAL_3P15720</name>
</gene>
<dbReference type="CDD" id="cd04515">
    <property type="entry name" value="Alpha_kinase"/>
    <property type="match status" value="1"/>
</dbReference>
<dbReference type="OrthoDB" id="64271at2759"/>
<evidence type="ECO:0000256" key="2">
    <source>
        <dbReference type="ARBA" id="ARBA00022679"/>
    </source>
</evidence>
<dbReference type="EMBL" id="CAKKNE010000003">
    <property type="protein sequence ID" value="CAH0371621.1"/>
    <property type="molecule type" value="Genomic_DNA"/>
</dbReference>
<dbReference type="PANTHER" id="PTHR45992:SF2">
    <property type="entry name" value="EUKARYOTIC ELONGATION FACTOR 2 KINASE"/>
    <property type="match status" value="1"/>
</dbReference>
<dbReference type="PANTHER" id="PTHR45992">
    <property type="entry name" value="EUKARYOTIC ELONGATION FACTOR 2 KINASE-RELATED"/>
    <property type="match status" value="1"/>
</dbReference>
<dbReference type="GO" id="GO:0004674">
    <property type="term" value="F:protein serine/threonine kinase activity"/>
    <property type="evidence" value="ECO:0007669"/>
    <property type="project" value="UniProtKB-KW"/>
</dbReference>
<dbReference type="InterPro" id="IPR011009">
    <property type="entry name" value="Kinase-like_dom_sf"/>
</dbReference>
<dbReference type="InterPro" id="IPR004166">
    <property type="entry name" value="a-kinase_dom"/>
</dbReference>
<keyword evidence="6" id="KW-0812">Transmembrane</keyword>
<keyword evidence="6" id="KW-1133">Transmembrane helix</keyword>
<evidence type="ECO:0000259" key="7">
    <source>
        <dbReference type="PROSITE" id="PS51158"/>
    </source>
</evidence>
<dbReference type="GO" id="GO:0005524">
    <property type="term" value="F:ATP binding"/>
    <property type="evidence" value="ECO:0007669"/>
    <property type="project" value="UniProtKB-KW"/>
</dbReference>
<evidence type="ECO:0000256" key="3">
    <source>
        <dbReference type="ARBA" id="ARBA00022741"/>
    </source>
</evidence>
<evidence type="ECO:0000256" key="6">
    <source>
        <dbReference type="SAM" id="Phobius"/>
    </source>
</evidence>
<keyword evidence="4" id="KW-0418">Kinase</keyword>
<keyword evidence="2" id="KW-0808">Transferase</keyword>
<feature type="transmembrane region" description="Helical" evidence="6">
    <location>
        <begin position="41"/>
        <end position="63"/>
    </location>
</feature>
<feature type="transmembrane region" description="Helical" evidence="6">
    <location>
        <begin position="75"/>
        <end position="99"/>
    </location>
</feature>
<evidence type="ECO:0000256" key="5">
    <source>
        <dbReference type="ARBA" id="ARBA00022840"/>
    </source>
</evidence>
<reference evidence="8" key="1">
    <citation type="submission" date="2021-01" db="EMBL/GenBank/DDBJ databases">
        <authorList>
            <person name="Corre E."/>
            <person name="Pelletier E."/>
            <person name="Niang G."/>
            <person name="Scheremetjew M."/>
            <person name="Finn R."/>
            <person name="Kale V."/>
            <person name="Holt S."/>
            <person name="Cochrane G."/>
            <person name="Meng A."/>
            <person name="Brown T."/>
            <person name="Cohen L."/>
        </authorList>
    </citation>
    <scope>NUCLEOTIDE SEQUENCE</scope>
    <source>
        <strain evidence="8">CCMP1756</strain>
    </source>
</reference>
<keyword evidence="6" id="KW-0472">Membrane</keyword>
<dbReference type="InterPro" id="IPR051852">
    <property type="entry name" value="Alpha-type_PK"/>
</dbReference>
<evidence type="ECO:0000256" key="4">
    <source>
        <dbReference type="ARBA" id="ARBA00022777"/>
    </source>
</evidence>
<protein>
    <recommendedName>
        <fullName evidence="7">Alpha-type protein kinase domain-containing protein</fullName>
    </recommendedName>
</protein>
<dbReference type="Proteomes" id="UP000789595">
    <property type="component" value="Unassembled WGS sequence"/>
</dbReference>
<dbReference type="SUPFAM" id="SSF56112">
    <property type="entry name" value="Protein kinase-like (PK-like)"/>
    <property type="match status" value="1"/>
</dbReference>
<feature type="transmembrane region" description="Helical" evidence="6">
    <location>
        <begin position="162"/>
        <end position="180"/>
    </location>
</feature>
<feature type="domain" description="Alpha-type protein kinase" evidence="7">
    <location>
        <begin position="330"/>
        <end position="571"/>
    </location>
</feature>